<proteinExistence type="predicted"/>
<evidence type="ECO:0000313" key="3">
    <source>
        <dbReference type="Proteomes" id="UP000531561"/>
    </source>
</evidence>
<dbReference type="GeneID" id="59265502"/>
<feature type="region of interest" description="Disordered" evidence="1">
    <location>
        <begin position="1"/>
        <end position="40"/>
    </location>
</feature>
<evidence type="ECO:0000313" key="2">
    <source>
        <dbReference type="EMBL" id="KAF5875721.1"/>
    </source>
</evidence>
<dbReference type="Proteomes" id="UP000531561">
    <property type="component" value="Unassembled WGS sequence"/>
</dbReference>
<keyword evidence="3" id="KW-1185">Reference proteome</keyword>
<dbReference type="EMBL" id="JABFCT010000005">
    <property type="protein sequence ID" value="KAF5875721.1"/>
    <property type="molecule type" value="Genomic_DNA"/>
</dbReference>
<reference evidence="2 3" key="1">
    <citation type="journal article" date="2020" name="Phytopathology">
        <title>A high-quality genome resource of Botrytis fragariae, a new and rapidly spreading fungal pathogen causing strawberry gray mold in the U.S.A.</title>
        <authorList>
            <person name="Wu Y."/>
            <person name="Saski C.A."/>
            <person name="Schnabel G."/>
            <person name="Xiao S."/>
            <person name="Hu M."/>
        </authorList>
    </citation>
    <scope>NUCLEOTIDE SEQUENCE [LARGE SCALE GENOMIC DNA]</scope>
    <source>
        <strain evidence="2 3">BVB16</strain>
    </source>
</reference>
<gene>
    <name evidence="2" type="ORF">Bfra_011484</name>
</gene>
<dbReference type="AlphaFoldDB" id="A0A8H6AY49"/>
<organism evidence="2 3">
    <name type="scientific">Botrytis fragariae</name>
    <dbReference type="NCBI Taxonomy" id="1964551"/>
    <lineage>
        <taxon>Eukaryota</taxon>
        <taxon>Fungi</taxon>
        <taxon>Dikarya</taxon>
        <taxon>Ascomycota</taxon>
        <taxon>Pezizomycotina</taxon>
        <taxon>Leotiomycetes</taxon>
        <taxon>Helotiales</taxon>
        <taxon>Sclerotiniaceae</taxon>
        <taxon>Botrytis</taxon>
    </lineage>
</organism>
<protein>
    <submittedName>
        <fullName evidence="2">Uncharacterized protein</fullName>
    </submittedName>
</protein>
<comment type="caution">
    <text evidence="2">The sequence shown here is derived from an EMBL/GenBank/DDBJ whole genome shotgun (WGS) entry which is preliminary data.</text>
</comment>
<dbReference type="RefSeq" id="XP_037194667.1">
    <property type="nucleotide sequence ID" value="XM_037341810.1"/>
</dbReference>
<sequence>MSQANVKAGERHLPTQRGCLDVPAPPRGGQKQMESSCPSTRKVANLVNNQGTATVRWSNDEEKKKREVVIPKKKIVYQQTPDSKK</sequence>
<accession>A0A8H6AY49</accession>
<name>A0A8H6AY49_9HELO</name>
<evidence type="ECO:0000256" key="1">
    <source>
        <dbReference type="SAM" id="MobiDB-lite"/>
    </source>
</evidence>